<sequence length="196" mass="20357">MRATDHAVIYLLGSDALPTTLTDCAAWHRADPPRPLRPAEAATATHLHTAAATGARLLYLHADPCCDTDAILAAATGPTPALRIDLTALTQHPDPDLLTTHLTALSRLHGAPLLLGPFDTPLLTLPAPARALLPPTTGNATTYPPLICWGAQPAPPTPIPPSRSPPPPPATTTTCTPGNTPSTSPATRTRPPTPPR</sequence>
<feature type="compositionally biased region" description="Low complexity" evidence="1">
    <location>
        <begin position="171"/>
        <end position="190"/>
    </location>
</feature>
<gene>
    <name evidence="2" type="ORF">F6W96_39735</name>
</gene>
<accession>A0A6G9ZDA1</accession>
<organism evidence="2 3">
    <name type="scientific">Nocardia terpenica</name>
    <dbReference type="NCBI Taxonomy" id="455432"/>
    <lineage>
        <taxon>Bacteria</taxon>
        <taxon>Bacillati</taxon>
        <taxon>Actinomycetota</taxon>
        <taxon>Actinomycetes</taxon>
        <taxon>Mycobacteriales</taxon>
        <taxon>Nocardiaceae</taxon>
        <taxon>Nocardia</taxon>
    </lineage>
</organism>
<protein>
    <submittedName>
        <fullName evidence="2">Uncharacterized protein</fullName>
    </submittedName>
</protein>
<evidence type="ECO:0000313" key="2">
    <source>
        <dbReference type="EMBL" id="QIS23518.1"/>
    </source>
</evidence>
<evidence type="ECO:0000313" key="3">
    <source>
        <dbReference type="Proteomes" id="UP000500953"/>
    </source>
</evidence>
<name>A0A6G9ZDA1_9NOCA</name>
<dbReference type="RefSeq" id="WP_167490851.1">
    <property type="nucleotide sequence ID" value="NZ_CP046173.1"/>
</dbReference>
<dbReference type="Proteomes" id="UP000500953">
    <property type="component" value="Chromosome"/>
</dbReference>
<dbReference type="AlphaFoldDB" id="A0A6G9ZDA1"/>
<feature type="compositionally biased region" description="Pro residues" evidence="1">
    <location>
        <begin position="153"/>
        <end position="170"/>
    </location>
</feature>
<dbReference type="EMBL" id="CP046173">
    <property type="protein sequence ID" value="QIS23518.1"/>
    <property type="molecule type" value="Genomic_DNA"/>
</dbReference>
<feature type="region of interest" description="Disordered" evidence="1">
    <location>
        <begin position="152"/>
        <end position="196"/>
    </location>
</feature>
<reference evidence="2 3" key="1">
    <citation type="journal article" date="2019" name="ACS Chem. Biol.">
        <title>Identification and Mobilization of a Cryptic Antibiotic Biosynthesis Gene Locus from a Human-Pathogenic Nocardia Isolate.</title>
        <authorList>
            <person name="Herisse M."/>
            <person name="Ishida K."/>
            <person name="Porter J.L."/>
            <person name="Howden B."/>
            <person name="Hertweck C."/>
            <person name="Stinear T.P."/>
            <person name="Pidot S.J."/>
        </authorList>
    </citation>
    <scope>NUCLEOTIDE SEQUENCE [LARGE SCALE GENOMIC DNA]</scope>
    <source>
        <strain evidence="2 3">AUSMDU00012715</strain>
    </source>
</reference>
<proteinExistence type="predicted"/>
<evidence type="ECO:0000256" key="1">
    <source>
        <dbReference type="SAM" id="MobiDB-lite"/>
    </source>
</evidence>